<proteinExistence type="predicted"/>
<reference evidence="1 2" key="1">
    <citation type="submission" date="2023-01" db="EMBL/GenBank/DDBJ databases">
        <title>Novel species of the genus Asticcacaulis isolated from rivers.</title>
        <authorList>
            <person name="Lu H."/>
        </authorList>
    </citation>
    <scope>NUCLEOTIDE SEQUENCE [LARGE SCALE GENOMIC DNA]</scope>
    <source>
        <strain evidence="1 2">BYS171W</strain>
    </source>
</reference>
<accession>A0ABT5HRT3</accession>
<comment type="caution">
    <text evidence="1">The sequence shown here is derived from an EMBL/GenBank/DDBJ whole genome shotgun (WGS) entry which is preliminary data.</text>
</comment>
<sequence>MANFAGDVGLLDTPTSVELEAGDFNACLNARGTYTTDKFVLRLNPQVHRLVDAAVAAAKSQNGLIPAREITADMVFAYSTYLHETVHWWQHVGSTSGLITSFQIPAIVHENSQRLANLVEGGVNHKPIKSWAESKMRSGDDSELLSQANTIVNNAIDAMYYRYLSFKPKNIFAASEDRYFESMGHSYWISYIHAVALMQSTFDSENKILPGVKHWEDSFK</sequence>
<protein>
    <submittedName>
        <fullName evidence="1">Uncharacterized protein</fullName>
    </submittedName>
</protein>
<dbReference type="EMBL" id="JAQQKX010000001">
    <property type="protein sequence ID" value="MDC7682161.1"/>
    <property type="molecule type" value="Genomic_DNA"/>
</dbReference>
<dbReference type="RefSeq" id="WP_272746664.1">
    <property type="nucleotide sequence ID" value="NZ_JAQQKX010000001.1"/>
</dbReference>
<name>A0ABT5HRT3_9CAUL</name>
<evidence type="ECO:0000313" key="2">
    <source>
        <dbReference type="Proteomes" id="UP001214854"/>
    </source>
</evidence>
<dbReference type="Proteomes" id="UP001214854">
    <property type="component" value="Unassembled WGS sequence"/>
</dbReference>
<organism evidence="1 2">
    <name type="scientific">Asticcacaulis aquaticus</name>
    <dbReference type="NCBI Taxonomy" id="2984212"/>
    <lineage>
        <taxon>Bacteria</taxon>
        <taxon>Pseudomonadati</taxon>
        <taxon>Pseudomonadota</taxon>
        <taxon>Alphaproteobacteria</taxon>
        <taxon>Caulobacterales</taxon>
        <taxon>Caulobacteraceae</taxon>
        <taxon>Asticcacaulis</taxon>
    </lineage>
</organism>
<evidence type="ECO:0000313" key="1">
    <source>
        <dbReference type="EMBL" id="MDC7682161.1"/>
    </source>
</evidence>
<gene>
    <name evidence="1" type="ORF">PQU92_02670</name>
</gene>
<keyword evidence="2" id="KW-1185">Reference proteome</keyword>